<dbReference type="Proteomes" id="UP000220340">
    <property type="component" value="Unassembled WGS sequence"/>
</dbReference>
<reference evidence="2 4" key="1">
    <citation type="submission" date="2016-09" db="EMBL/GenBank/DDBJ databases">
        <title>genome sequences of unsequenced Mycobacteria.</title>
        <authorList>
            <person name="Greninger A.L."/>
            <person name="Jerome K.R."/>
            <person name="Mcnair B."/>
            <person name="Wallis C."/>
            <person name="Fang F."/>
        </authorList>
    </citation>
    <scope>NUCLEOTIDE SEQUENCE [LARGE SCALE GENOMIC DNA]</scope>
    <source>
        <strain evidence="2 4">BM1</strain>
    </source>
</reference>
<dbReference type="RefSeq" id="WP_073856501.1">
    <property type="nucleotide sequence ID" value="NZ_BAAATC010000011.1"/>
</dbReference>
<name>A0A1Q4HF63_9MYCO</name>
<sequence>MDVRSTAEDAAVTYRYVRVGLVALVVFLLVSLGLTWAHTCLQGSISAFFYTRTHAVFVAALCAMGSCLIVYQGSRLGEDALLNFAGFLAFVVALVPTGSAEVCQPWLPTVSDPFGATANNMIALFVAAAAGIALYLALERLRPSQPPPTCAGPGCTEVSTGWKRVAQVLGAIEPWLPKVLAAAVLLGALLLFWPPFRDRVHVIAATALFLAITLVAVYHACYAKAAERARRARFYAWIAVLMLLTVAATIVFLAIDVHYAVFVAELVLILLFGVFWGVQTWDVWDLWDRYPEEAVPALAEQEPTAA</sequence>
<feature type="transmembrane region" description="Helical" evidence="1">
    <location>
        <begin position="80"/>
        <end position="98"/>
    </location>
</feature>
<keyword evidence="2" id="KW-0808">Transferase</keyword>
<feature type="transmembrane region" description="Helical" evidence="1">
    <location>
        <begin position="259"/>
        <end position="278"/>
    </location>
</feature>
<feature type="transmembrane region" description="Helical" evidence="1">
    <location>
        <begin position="16"/>
        <end position="37"/>
    </location>
</feature>
<evidence type="ECO:0000313" key="2">
    <source>
        <dbReference type="EMBL" id="OPE53317.1"/>
    </source>
</evidence>
<organism evidence="2 4">
    <name type="scientific">Mycolicibacterium diernhoferi</name>
    <dbReference type="NCBI Taxonomy" id="1801"/>
    <lineage>
        <taxon>Bacteria</taxon>
        <taxon>Bacillati</taxon>
        <taxon>Actinomycetota</taxon>
        <taxon>Actinomycetes</taxon>
        <taxon>Mycobacteriales</taxon>
        <taxon>Mycobacteriaceae</taxon>
        <taxon>Mycolicibacterium</taxon>
    </lineage>
</organism>
<dbReference type="GO" id="GO:0016740">
    <property type="term" value="F:transferase activity"/>
    <property type="evidence" value="ECO:0007669"/>
    <property type="project" value="UniProtKB-KW"/>
</dbReference>
<dbReference type="EMBL" id="MIJD01000168">
    <property type="protein sequence ID" value="OPE53317.1"/>
    <property type="molecule type" value="Genomic_DNA"/>
</dbReference>
<dbReference type="Proteomes" id="UP000191039">
    <property type="component" value="Unassembled WGS sequence"/>
</dbReference>
<keyword evidence="1" id="KW-0812">Transmembrane</keyword>
<keyword evidence="1" id="KW-1133">Transmembrane helix</keyword>
<evidence type="ECO:0000313" key="5">
    <source>
        <dbReference type="Proteomes" id="UP000220340"/>
    </source>
</evidence>
<evidence type="ECO:0000313" key="4">
    <source>
        <dbReference type="Proteomes" id="UP000191039"/>
    </source>
</evidence>
<keyword evidence="1" id="KW-0472">Membrane</keyword>
<proteinExistence type="predicted"/>
<protein>
    <submittedName>
        <fullName evidence="2">Diphosphate--fructose-6-phosphate 1-phosphotransferase</fullName>
    </submittedName>
</protein>
<accession>A0A1Q4HF63</accession>
<keyword evidence="5" id="KW-1185">Reference proteome</keyword>
<reference evidence="3 5" key="2">
    <citation type="submission" date="2017-10" db="EMBL/GenBank/DDBJ databases">
        <title>The new phylogeny of genus Mycobacterium.</title>
        <authorList>
            <person name="Tortoli E."/>
            <person name="Trovato A."/>
            <person name="Cirillo D.M."/>
        </authorList>
    </citation>
    <scope>NUCLEOTIDE SEQUENCE [LARGE SCALE GENOMIC DNA]</scope>
    <source>
        <strain evidence="3 5">IP141170001</strain>
    </source>
</reference>
<dbReference type="OrthoDB" id="9803163at2"/>
<evidence type="ECO:0000256" key="1">
    <source>
        <dbReference type="SAM" id="Phobius"/>
    </source>
</evidence>
<dbReference type="STRING" id="1801.BRW64_12310"/>
<gene>
    <name evidence="2" type="ORF">BV510_16240</name>
    <name evidence="3" type="ORF">CRI78_27550</name>
</gene>
<comment type="caution">
    <text evidence="2">The sequence shown here is derived from an EMBL/GenBank/DDBJ whole genome shotgun (WGS) entry which is preliminary data.</text>
</comment>
<feature type="transmembrane region" description="Helical" evidence="1">
    <location>
        <begin position="202"/>
        <end position="222"/>
    </location>
</feature>
<evidence type="ECO:0000313" key="3">
    <source>
        <dbReference type="EMBL" id="PEG51271.1"/>
    </source>
</evidence>
<dbReference type="AlphaFoldDB" id="A0A1Q4HF63"/>
<dbReference type="EMBL" id="PDCR01000059">
    <property type="protein sequence ID" value="PEG51271.1"/>
    <property type="molecule type" value="Genomic_DNA"/>
</dbReference>
<feature type="transmembrane region" description="Helical" evidence="1">
    <location>
        <begin position="49"/>
        <end position="71"/>
    </location>
</feature>
<feature type="transmembrane region" description="Helical" evidence="1">
    <location>
        <begin position="118"/>
        <end position="138"/>
    </location>
</feature>
<feature type="transmembrane region" description="Helical" evidence="1">
    <location>
        <begin position="179"/>
        <end position="196"/>
    </location>
</feature>
<feature type="transmembrane region" description="Helical" evidence="1">
    <location>
        <begin position="234"/>
        <end position="253"/>
    </location>
</feature>